<name>A0ABU7ENX7_9TELE</name>
<dbReference type="EMBL" id="JAHUTJ010059085">
    <property type="protein sequence ID" value="MED6287709.1"/>
    <property type="molecule type" value="Genomic_DNA"/>
</dbReference>
<evidence type="ECO:0000313" key="3">
    <source>
        <dbReference type="Proteomes" id="UP001352852"/>
    </source>
</evidence>
<comment type="caution">
    <text evidence="2">The sequence shown here is derived from an EMBL/GenBank/DDBJ whole genome shotgun (WGS) entry which is preliminary data.</text>
</comment>
<dbReference type="Proteomes" id="UP001352852">
    <property type="component" value="Unassembled WGS sequence"/>
</dbReference>
<accession>A0ABU7ENX7</accession>
<evidence type="ECO:0000256" key="1">
    <source>
        <dbReference type="SAM" id="MobiDB-lite"/>
    </source>
</evidence>
<reference evidence="2 3" key="1">
    <citation type="submission" date="2021-06" db="EMBL/GenBank/DDBJ databases">
        <authorList>
            <person name="Palmer J.M."/>
        </authorList>
    </citation>
    <scope>NUCLEOTIDE SEQUENCE [LARGE SCALE GENOMIC DNA]</scope>
    <source>
        <strain evidence="2 3">CL_MEX2019</strain>
        <tissue evidence="2">Muscle</tissue>
    </source>
</reference>
<organism evidence="2 3">
    <name type="scientific">Characodon lateralis</name>
    <dbReference type="NCBI Taxonomy" id="208331"/>
    <lineage>
        <taxon>Eukaryota</taxon>
        <taxon>Metazoa</taxon>
        <taxon>Chordata</taxon>
        <taxon>Craniata</taxon>
        <taxon>Vertebrata</taxon>
        <taxon>Euteleostomi</taxon>
        <taxon>Actinopterygii</taxon>
        <taxon>Neopterygii</taxon>
        <taxon>Teleostei</taxon>
        <taxon>Neoteleostei</taxon>
        <taxon>Acanthomorphata</taxon>
        <taxon>Ovalentaria</taxon>
        <taxon>Atherinomorphae</taxon>
        <taxon>Cyprinodontiformes</taxon>
        <taxon>Goodeidae</taxon>
        <taxon>Characodon</taxon>
    </lineage>
</organism>
<evidence type="ECO:0000313" key="2">
    <source>
        <dbReference type="EMBL" id="MED6287709.1"/>
    </source>
</evidence>
<gene>
    <name evidence="2" type="ORF">CHARACLAT_019041</name>
</gene>
<sequence>MKRFESLESIEGTLTPHFLVSRKFPASNKLCISEFPYLRHGQAGRAAALRPDAELTVRCPGPSCSSAAERAPSRRRRRNQEEQQEGGSQERLGQDSRIVLDR</sequence>
<protein>
    <submittedName>
        <fullName evidence="2">Uncharacterized protein</fullName>
    </submittedName>
</protein>
<feature type="compositionally biased region" description="Basic and acidic residues" evidence="1">
    <location>
        <begin position="92"/>
        <end position="102"/>
    </location>
</feature>
<proteinExistence type="predicted"/>
<keyword evidence="3" id="KW-1185">Reference proteome</keyword>
<feature type="region of interest" description="Disordered" evidence="1">
    <location>
        <begin position="58"/>
        <end position="102"/>
    </location>
</feature>